<dbReference type="Gene3D" id="3.30.1490.70">
    <property type="match status" value="1"/>
</dbReference>
<comment type="similarity">
    <text evidence="1">Belongs to the ATP-dependent DNA ligase family.</text>
</comment>
<dbReference type="InterPro" id="IPR012310">
    <property type="entry name" value="DNA_ligase_ATP-dep_cent"/>
</dbReference>
<accession>A0A5D4SAM0</accession>
<dbReference type="Pfam" id="PF01068">
    <property type="entry name" value="DNA_ligase_A_M"/>
    <property type="match status" value="1"/>
</dbReference>
<dbReference type="Gene3D" id="3.30.470.30">
    <property type="entry name" value="DNA ligase/mRNA capping enzyme"/>
    <property type="match status" value="1"/>
</dbReference>
<dbReference type="GO" id="GO:0006310">
    <property type="term" value="P:DNA recombination"/>
    <property type="evidence" value="ECO:0007669"/>
    <property type="project" value="InterPro"/>
</dbReference>
<feature type="domain" description="ATP-dependent DNA ligase family profile" evidence="3">
    <location>
        <begin position="92"/>
        <end position="182"/>
    </location>
</feature>
<dbReference type="GO" id="GO:0006281">
    <property type="term" value="P:DNA repair"/>
    <property type="evidence" value="ECO:0007669"/>
    <property type="project" value="InterPro"/>
</dbReference>
<dbReference type="PANTHER" id="PTHR45674:SF4">
    <property type="entry name" value="DNA LIGASE 1"/>
    <property type="match status" value="1"/>
</dbReference>
<dbReference type="InterPro" id="IPR050191">
    <property type="entry name" value="ATP-dep_DNA_ligase"/>
</dbReference>
<dbReference type="PROSITE" id="PS50160">
    <property type="entry name" value="DNA_LIGASE_A3"/>
    <property type="match status" value="1"/>
</dbReference>
<dbReference type="AlphaFoldDB" id="A0A5D4SAM0"/>
<dbReference type="CDD" id="cd07906">
    <property type="entry name" value="Adenylation_DNA_ligase_LigD_LigC"/>
    <property type="match status" value="1"/>
</dbReference>
<dbReference type="GO" id="GO:0005524">
    <property type="term" value="F:ATP binding"/>
    <property type="evidence" value="ECO:0007669"/>
    <property type="project" value="InterPro"/>
</dbReference>
<dbReference type="SUPFAM" id="SSF56091">
    <property type="entry name" value="DNA ligase/mRNA capping enzyme, catalytic domain"/>
    <property type="match status" value="1"/>
</dbReference>
<organism evidence="4 5">
    <name type="scientific">Bacillus infantis</name>
    <dbReference type="NCBI Taxonomy" id="324767"/>
    <lineage>
        <taxon>Bacteria</taxon>
        <taxon>Bacillati</taxon>
        <taxon>Bacillota</taxon>
        <taxon>Bacilli</taxon>
        <taxon>Bacillales</taxon>
        <taxon>Bacillaceae</taxon>
        <taxon>Bacillus</taxon>
    </lineage>
</organism>
<dbReference type="PANTHER" id="PTHR45674">
    <property type="entry name" value="DNA LIGASE 1/3 FAMILY MEMBER"/>
    <property type="match status" value="1"/>
</dbReference>
<comment type="caution">
    <text evidence="4">The sequence shown here is derived from an EMBL/GenBank/DDBJ whole genome shotgun (WGS) entry which is preliminary data.</text>
</comment>
<keyword evidence="2" id="KW-0436">Ligase</keyword>
<dbReference type="EMBL" id="VTES01000006">
    <property type="protein sequence ID" value="TYS60663.1"/>
    <property type="molecule type" value="Genomic_DNA"/>
</dbReference>
<reference evidence="4 5" key="1">
    <citation type="submission" date="2019-08" db="EMBL/GenBank/DDBJ databases">
        <title>Bacillus genomes from the desert of Cuatro Cienegas, Coahuila.</title>
        <authorList>
            <person name="Olmedo-Alvarez G."/>
        </authorList>
    </citation>
    <scope>NUCLEOTIDE SEQUENCE [LARGE SCALE GENOMIC DNA]</scope>
    <source>
        <strain evidence="4 5">CH37_1T</strain>
    </source>
</reference>
<gene>
    <name evidence="4" type="ORF">FZD47_20865</name>
</gene>
<name>A0A5D4SAM0_9BACI</name>
<evidence type="ECO:0000313" key="4">
    <source>
        <dbReference type="EMBL" id="TYS60663.1"/>
    </source>
</evidence>
<dbReference type="GO" id="GO:0003910">
    <property type="term" value="F:DNA ligase (ATP) activity"/>
    <property type="evidence" value="ECO:0007669"/>
    <property type="project" value="InterPro"/>
</dbReference>
<dbReference type="RefSeq" id="WP_148950811.1">
    <property type="nucleotide sequence ID" value="NZ_VTES01000006.1"/>
</dbReference>
<protein>
    <recommendedName>
        <fullName evidence="3">ATP-dependent DNA ligase family profile domain-containing protein</fullName>
    </recommendedName>
</protein>
<evidence type="ECO:0000313" key="5">
    <source>
        <dbReference type="Proteomes" id="UP000323732"/>
    </source>
</evidence>
<evidence type="ECO:0000256" key="1">
    <source>
        <dbReference type="ARBA" id="ARBA00007572"/>
    </source>
</evidence>
<evidence type="ECO:0000259" key="3">
    <source>
        <dbReference type="PROSITE" id="PS50160"/>
    </source>
</evidence>
<dbReference type="Proteomes" id="UP000323732">
    <property type="component" value="Unassembled WGS sequence"/>
</dbReference>
<evidence type="ECO:0000256" key="2">
    <source>
        <dbReference type="ARBA" id="ARBA00022598"/>
    </source>
</evidence>
<proteinExistence type="inferred from homology"/>
<dbReference type="NCBIfam" id="NF005796">
    <property type="entry name" value="PRK07636.1"/>
    <property type="match status" value="1"/>
</dbReference>
<sequence>MFVSPMLLHKSEQPFEDSAYITELKVDGIRLILSKFNGQTKLYTRHHNEVTSKFPELHRLNLPDGIILDGEIIVTDLEGKPDFEAMMERFQSKRSEHDIQYCVFDILYYKDQSITHLPLLKRKDIIEQLIENGQHLAKVQWVEGNAPAYFELTKQHGLEGIVQKRINSDYQISKRSKDWLKVINYKYTKAYITGLRKGEFGLLLGIEDRGIIKPAGIMEFVPPLARKQFYGQYRELIIGEDKKFIHLDPKIKCQVKFRNFTKKGMLRIPSFVDFET</sequence>